<organism evidence="2 3">
    <name type="scientific">Gordonia aichiensis NBRC 108223</name>
    <dbReference type="NCBI Taxonomy" id="1220583"/>
    <lineage>
        <taxon>Bacteria</taxon>
        <taxon>Bacillati</taxon>
        <taxon>Actinomycetota</taxon>
        <taxon>Actinomycetes</taxon>
        <taxon>Mycobacteriales</taxon>
        <taxon>Gordoniaceae</taxon>
        <taxon>Gordonia</taxon>
    </lineage>
</organism>
<protein>
    <submittedName>
        <fullName evidence="2">Uncharacterized protein</fullName>
    </submittedName>
</protein>
<dbReference type="AlphaFoldDB" id="L7KMH6"/>
<accession>L7KMH6</accession>
<dbReference type="Proteomes" id="UP000010988">
    <property type="component" value="Unassembled WGS sequence"/>
</dbReference>
<evidence type="ECO:0000313" key="2">
    <source>
        <dbReference type="EMBL" id="GAC50055.1"/>
    </source>
</evidence>
<dbReference type="EMBL" id="BANR01000019">
    <property type="protein sequence ID" value="GAC50055.1"/>
    <property type="molecule type" value="Genomic_DNA"/>
</dbReference>
<name>L7KMH6_9ACTN</name>
<dbReference type="RefSeq" id="WP_005177266.1">
    <property type="nucleotide sequence ID" value="NZ_BANR01000019.1"/>
</dbReference>
<feature type="compositionally biased region" description="Low complexity" evidence="1">
    <location>
        <begin position="105"/>
        <end position="120"/>
    </location>
</feature>
<evidence type="ECO:0000256" key="1">
    <source>
        <dbReference type="SAM" id="MobiDB-lite"/>
    </source>
</evidence>
<comment type="caution">
    <text evidence="2">The sequence shown here is derived from an EMBL/GenBank/DDBJ whole genome shotgun (WGS) entry which is preliminary data.</text>
</comment>
<reference evidence="2 3" key="1">
    <citation type="submission" date="2012-12" db="EMBL/GenBank/DDBJ databases">
        <title>Whole genome shotgun sequence of Gordonia aichiensis NBRC 108223.</title>
        <authorList>
            <person name="Isaki-Nakamura S."/>
            <person name="Hosoyama A."/>
            <person name="Tsuchikane K."/>
            <person name="Ando Y."/>
            <person name="Baba S."/>
            <person name="Ohji S."/>
            <person name="Hamada M."/>
            <person name="Tamura T."/>
            <person name="Yamazoe A."/>
            <person name="Yamazaki S."/>
            <person name="Fujita N."/>
        </authorList>
    </citation>
    <scope>NUCLEOTIDE SEQUENCE [LARGE SCALE GENOMIC DNA]</scope>
    <source>
        <strain evidence="2 3">NBRC 108223</strain>
    </source>
</reference>
<dbReference type="OrthoDB" id="9882873at2"/>
<dbReference type="eggNOG" id="ENOG5032EGI">
    <property type="taxonomic scope" value="Bacteria"/>
</dbReference>
<gene>
    <name evidence="2" type="ORF">GOACH_19_00590</name>
</gene>
<evidence type="ECO:0000313" key="3">
    <source>
        <dbReference type="Proteomes" id="UP000010988"/>
    </source>
</evidence>
<sequence>MTIALDRPKSLSPNHVAVRTFGSMPSGITTSLAAYGLHLGADPAHDARTGLLFVDGDAIRRSTSRFHFDTLARPTRALRNVVVSSLTDLVLDTDVDRCSSCVRRASTRPSRSSSGTGSARCAPTAGIT</sequence>
<keyword evidence="3" id="KW-1185">Reference proteome</keyword>
<feature type="region of interest" description="Disordered" evidence="1">
    <location>
        <begin position="105"/>
        <end position="128"/>
    </location>
</feature>
<proteinExistence type="predicted"/>